<feature type="transmembrane region" description="Helical" evidence="1">
    <location>
        <begin position="467"/>
        <end position="487"/>
    </location>
</feature>
<evidence type="ECO:0000313" key="2">
    <source>
        <dbReference type="EMBL" id="OGM20048.1"/>
    </source>
</evidence>
<dbReference type="EMBL" id="MGGF01000073">
    <property type="protein sequence ID" value="OGM20048.1"/>
    <property type="molecule type" value="Genomic_DNA"/>
</dbReference>
<comment type="caution">
    <text evidence="2">The sequence shown here is derived from an EMBL/GenBank/DDBJ whole genome shotgun (WGS) entry which is preliminary data.</text>
</comment>
<evidence type="ECO:0000313" key="3">
    <source>
        <dbReference type="Proteomes" id="UP000178750"/>
    </source>
</evidence>
<proteinExistence type="predicted"/>
<name>A0A1F7Y079_9BACT</name>
<keyword evidence="1" id="KW-0472">Membrane</keyword>
<organism evidence="2 3">
    <name type="scientific">Candidatus Woesebacteria bacterium RIFCSPHIGHO2_01_FULL_38_9b</name>
    <dbReference type="NCBI Taxonomy" id="1802493"/>
    <lineage>
        <taxon>Bacteria</taxon>
        <taxon>Candidatus Woeseibacteriota</taxon>
    </lineage>
</organism>
<protein>
    <submittedName>
        <fullName evidence="2">Uncharacterized protein</fullName>
    </submittedName>
</protein>
<keyword evidence="1" id="KW-0812">Transmembrane</keyword>
<gene>
    <name evidence="2" type="ORF">A2863_01830</name>
</gene>
<dbReference type="Proteomes" id="UP000178750">
    <property type="component" value="Unassembled WGS sequence"/>
</dbReference>
<accession>A0A1F7Y079</accession>
<sequence length="572" mass="67119">MVTIYENKEKLQTLEIASKFKNEAVPTEDAGIINEAALSEYTSKFLRLYKRNLSHVENSIGPTIQVSAVLGKLARLYERIRTIVEYKGEHVLRRNAIERIIKRLIWEQGSVRQDIDTKKVAETLIKELIWAHYLPNNSLPLKNISVLQTILEKYLYLLRNIDNLPPGVAISKVRTWFWGVASSEVEDILDPSYRELYVQLMYDWFNDFYNWKDNEISEHDKNIQIYLAIHRAYMKSDEAIMRYHLLLLEFPDWREADKIEVNKLIVIFPKIYQEIESHLNFYGRLALYRKIQRNSAAFDIFHEIATSEKFELEKLVEDKELFEENVRDVCESKYRQINKRVNTGIVRSIIYIFLTKVLIAMIIEIPYELVFLQDIRSLPLTINILIPPILMWLIGLSIKVPGAKNTELIIQKLQSVVYNTSDLSKTDFSILKSQKKSNFAQIFGIFYAILFILVFGGVTYVLTLLNFTIFATLIFFMFLSAVLLFAFRIRYNANQLKVESGDESFWGHIVSYLTLPFLNFGFYLSRGLAKINFLTIILDFLIEIPLKNVIEIFEEWTSFLREKREEVIEIPE</sequence>
<dbReference type="AlphaFoldDB" id="A0A1F7Y079"/>
<feature type="transmembrane region" description="Helical" evidence="1">
    <location>
        <begin position="375"/>
        <end position="394"/>
    </location>
</feature>
<feature type="transmembrane region" description="Helical" evidence="1">
    <location>
        <begin position="439"/>
        <end position="461"/>
    </location>
</feature>
<reference evidence="2 3" key="1">
    <citation type="journal article" date="2016" name="Nat. Commun.">
        <title>Thousands of microbial genomes shed light on interconnected biogeochemical processes in an aquifer system.</title>
        <authorList>
            <person name="Anantharaman K."/>
            <person name="Brown C.T."/>
            <person name="Hug L.A."/>
            <person name="Sharon I."/>
            <person name="Castelle C.J."/>
            <person name="Probst A.J."/>
            <person name="Thomas B.C."/>
            <person name="Singh A."/>
            <person name="Wilkins M.J."/>
            <person name="Karaoz U."/>
            <person name="Brodie E.L."/>
            <person name="Williams K.H."/>
            <person name="Hubbard S.S."/>
            <person name="Banfield J.F."/>
        </authorList>
    </citation>
    <scope>NUCLEOTIDE SEQUENCE [LARGE SCALE GENOMIC DNA]</scope>
</reference>
<keyword evidence="1" id="KW-1133">Transmembrane helix</keyword>
<evidence type="ECO:0000256" key="1">
    <source>
        <dbReference type="SAM" id="Phobius"/>
    </source>
</evidence>
<feature type="transmembrane region" description="Helical" evidence="1">
    <location>
        <begin position="344"/>
        <end position="363"/>
    </location>
</feature>